<dbReference type="EMBL" id="JAGTAR010000002">
    <property type="protein sequence ID" value="MBR8534410.1"/>
    <property type="molecule type" value="Genomic_DNA"/>
</dbReference>
<name>A0A941F2Z3_9BACT</name>
<keyword evidence="2" id="KW-1185">Reference proteome</keyword>
<comment type="caution">
    <text evidence="1">The sequence shown here is derived from an EMBL/GenBank/DDBJ whole genome shotgun (WGS) entry which is preliminary data.</text>
</comment>
<reference evidence="1" key="2">
    <citation type="submission" date="2021-04" db="EMBL/GenBank/DDBJ databases">
        <authorList>
            <person name="Zhang T."/>
            <person name="Zhang Y."/>
            <person name="Lu D."/>
            <person name="Zuo D."/>
            <person name="Du Z."/>
        </authorList>
    </citation>
    <scope>NUCLEOTIDE SEQUENCE</scope>
    <source>
        <strain evidence="1">JR1</strain>
    </source>
</reference>
<protein>
    <submittedName>
        <fullName evidence="1">Uncharacterized protein</fullName>
    </submittedName>
</protein>
<evidence type="ECO:0000313" key="2">
    <source>
        <dbReference type="Proteomes" id="UP000679220"/>
    </source>
</evidence>
<evidence type="ECO:0000313" key="1">
    <source>
        <dbReference type="EMBL" id="MBR8534410.1"/>
    </source>
</evidence>
<sequence length="110" mass="12593">MKTLENQREILKQAADGDGAALTKISAYLTDWVQNHGRDHARIEKQQLCIIALGVTTTANVNALDVLMEEMIKQYKIKPTWCPNCGDDDIYETTLPGNYRCYYCHWTWAP</sequence>
<dbReference type="Proteomes" id="UP000679220">
    <property type="component" value="Unassembled WGS sequence"/>
</dbReference>
<dbReference type="AlphaFoldDB" id="A0A941F2Z3"/>
<accession>A0A941F2Z3</accession>
<gene>
    <name evidence="1" type="ORF">KDU71_02475</name>
</gene>
<dbReference type="RefSeq" id="WP_212188314.1">
    <property type="nucleotide sequence ID" value="NZ_JAGTAR010000002.1"/>
</dbReference>
<organism evidence="1 2">
    <name type="scientific">Carboxylicivirga sediminis</name>
    <dbReference type="NCBI Taxonomy" id="2006564"/>
    <lineage>
        <taxon>Bacteria</taxon>
        <taxon>Pseudomonadati</taxon>
        <taxon>Bacteroidota</taxon>
        <taxon>Bacteroidia</taxon>
        <taxon>Marinilabiliales</taxon>
        <taxon>Marinilabiliaceae</taxon>
        <taxon>Carboxylicivirga</taxon>
    </lineage>
</organism>
<reference evidence="1" key="1">
    <citation type="journal article" date="2018" name="Int. J. Syst. Evol. Microbiol.">
        <title>Carboxylicivirga sediminis sp. nov., isolated from coastal sediment.</title>
        <authorList>
            <person name="Wang F.Q."/>
            <person name="Ren L.H."/>
            <person name="Zou R.J."/>
            <person name="Sun Y.Z."/>
            <person name="Liu X.J."/>
            <person name="Jiang F."/>
            <person name="Liu L.J."/>
        </authorList>
    </citation>
    <scope>NUCLEOTIDE SEQUENCE</scope>
    <source>
        <strain evidence="1">JR1</strain>
    </source>
</reference>
<proteinExistence type="predicted"/>